<keyword evidence="1" id="KW-0732">Signal</keyword>
<dbReference type="EMBL" id="MPIN01000002">
    <property type="protein sequence ID" value="OJH41574.1"/>
    <property type="molecule type" value="Genomic_DNA"/>
</dbReference>
<dbReference type="OrthoDB" id="5502034at2"/>
<feature type="signal peptide" evidence="1">
    <location>
        <begin position="1"/>
        <end position="24"/>
    </location>
</feature>
<feature type="chain" id="PRO_5012634694" description="Phytase-like domain-containing protein" evidence="1">
    <location>
        <begin position="25"/>
        <end position="355"/>
    </location>
</feature>
<evidence type="ECO:0008006" key="4">
    <source>
        <dbReference type="Google" id="ProtNLM"/>
    </source>
</evidence>
<dbReference type="Proteomes" id="UP000182229">
    <property type="component" value="Unassembled WGS sequence"/>
</dbReference>
<dbReference type="RefSeq" id="WP_071898242.1">
    <property type="nucleotide sequence ID" value="NZ_MPIN01000002.1"/>
</dbReference>
<reference evidence="2 3" key="2">
    <citation type="submission" date="2016-12" db="EMBL/GenBank/DDBJ databases">
        <title>Draft Genome Sequence of Cystobacter ferrugineus Strain Cbfe23.</title>
        <authorList>
            <person name="Akbar S."/>
            <person name="Dowd S.E."/>
            <person name="Stevens D.C."/>
        </authorList>
    </citation>
    <scope>NUCLEOTIDE SEQUENCE [LARGE SCALE GENOMIC DNA]</scope>
    <source>
        <strain evidence="2 3">Cbfe23</strain>
    </source>
</reference>
<gene>
    <name evidence="2" type="ORF">BON30_07130</name>
</gene>
<keyword evidence="3" id="KW-1185">Reference proteome</keyword>
<evidence type="ECO:0000256" key="1">
    <source>
        <dbReference type="SAM" id="SignalP"/>
    </source>
</evidence>
<name>A0A1L9BH03_9BACT</name>
<reference evidence="3" key="1">
    <citation type="submission" date="2016-11" db="EMBL/GenBank/DDBJ databases">
        <authorList>
            <person name="Shukria A."/>
            <person name="Stevens D.C."/>
        </authorList>
    </citation>
    <scope>NUCLEOTIDE SEQUENCE [LARGE SCALE GENOMIC DNA]</scope>
    <source>
        <strain evidence="3">Cbfe23</strain>
    </source>
</reference>
<dbReference type="AlphaFoldDB" id="A0A1L9BH03"/>
<dbReference type="STRING" id="83449.BON30_07130"/>
<proteinExistence type="predicted"/>
<evidence type="ECO:0000313" key="3">
    <source>
        <dbReference type="Proteomes" id="UP000182229"/>
    </source>
</evidence>
<evidence type="ECO:0000313" key="2">
    <source>
        <dbReference type="EMBL" id="OJH41574.1"/>
    </source>
</evidence>
<organism evidence="2 3">
    <name type="scientific">Cystobacter ferrugineus</name>
    <dbReference type="NCBI Taxonomy" id="83449"/>
    <lineage>
        <taxon>Bacteria</taxon>
        <taxon>Pseudomonadati</taxon>
        <taxon>Myxococcota</taxon>
        <taxon>Myxococcia</taxon>
        <taxon>Myxococcales</taxon>
        <taxon>Cystobacterineae</taxon>
        <taxon>Archangiaceae</taxon>
        <taxon>Cystobacter</taxon>
    </lineage>
</organism>
<sequence>MTTLHRPLSVSLLFLLLSAAPGLAREPRTARAPEPLLSLLEPAGEGCEWVRLQPLSAVRQVIARLAVDCQGGATALSRDGKHGAARFWRGGVSAPVTGRPTFPERFPSPAFRDRLFLVDVETATATELPLPGSGELIEFGFDAEGQLLGLTLQKPTPEQERQREAEIDGTRVVLETDDGRRPLLTHAFQWRDGAWKRREVKATTDTTGTRALTLRQKPGERSSRALDPRFTPEELEDDVVLDQLYAFSPEEPEGEWTLLRKGGFRLAVWSIPFGEEEEEALTTGLVRKVDKQKVSALPGFPLRPNDLASIQARGAFLLLSLADSGAHPYLYRGGKLVWNSESARAVTFWPSPPGK</sequence>
<comment type="caution">
    <text evidence="2">The sequence shown here is derived from an EMBL/GenBank/DDBJ whole genome shotgun (WGS) entry which is preliminary data.</text>
</comment>
<protein>
    <recommendedName>
        <fullName evidence="4">Phytase-like domain-containing protein</fullName>
    </recommendedName>
</protein>
<accession>A0A1L9BH03</accession>